<accession>A0A0J6IPY6</accession>
<dbReference type="InterPro" id="IPR053763">
    <property type="entry name" value="T3SS_Regulatory_Protein"/>
</dbReference>
<dbReference type="EMBL" id="JAAEBW010000001">
    <property type="protein sequence ID" value="MBM1193735.1"/>
    <property type="molecule type" value="Genomic_DNA"/>
</dbReference>
<evidence type="ECO:0000313" key="4">
    <source>
        <dbReference type="EMBL" id="MBM1193735.1"/>
    </source>
</evidence>
<gene>
    <name evidence="4" type="ORF">GYN02_00910</name>
    <name evidence="3" type="ORF">TU86_09800</name>
</gene>
<dbReference type="Proteomes" id="UP000809529">
    <property type="component" value="Unassembled WGS sequence"/>
</dbReference>
<dbReference type="Pfam" id="PF18286">
    <property type="entry name" value="T3SS_ExsE"/>
    <property type="match status" value="1"/>
</dbReference>
<dbReference type="NCBIfam" id="NF033906">
    <property type="entry name" value="ExsE_fam"/>
    <property type="match status" value="1"/>
</dbReference>
<evidence type="ECO:0000313" key="5">
    <source>
        <dbReference type="Proteomes" id="UP000036325"/>
    </source>
</evidence>
<dbReference type="STRING" id="1608994.TU86_09800"/>
<proteinExistence type="predicted"/>
<evidence type="ECO:0000256" key="1">
    <source>
        <dbReference type="SAM" id="MobiDB-lite"/>
    </source>
</evidence>
<dbReference type="Gene3D" id="6.20.290.10">
    <property type="match status" value="1"/>
</dbReference>
<protein>
    <submittedName>
        <fullName evidence="4">T3SS regulon translocated regulator ExsE family protein</fullName>
    </submittedName>
</protein>
<evidence type="ECO:0000313" key="3">
    <source>
        <dbReference type="EMBL" id="KMN14278.1"/>
    </source>
</evidence>
<name>A0A0J6IYX1_9PSED</name>
<feature type="domain" description="Type III secretion system ExsE" evidence="2">
    <location>
        <begin position="43"/>
        <end position="78"/>
    </location>
</feature>
<organism evidence="3 5">
    <name type="scientific">Pseudomonas weihenstephanensis</name>
    <dbReference type="NCBI Taxonomy" id="1608994"/>
    <lineage>
        <taxon>Bacteria</taxon>
        <taxon>Pseudomonadati</taxon>
        <taxon>Pseudomonadota</taxon>
        <taxon>Gammaproteobacteria</taxon>
        <taxon>Pseudomonadales</taxon>
        <taxon>Pseudomonadaceae</taxon>
        <taxon>Pseudomonas</taxon>
    </lineage>
</organism>
<keyword evidence="6" id="KW-1185">Reference proteome</keyword>
<dbReference type="PATRIC" id="fig|1608994.3.peg.2580"/>
<evidence type="ECO:0000313" key="6">
    <source>
        <dbReference type="Proteomes" id="UP000809529"/>
    </source>
</evidence>
<reference evidence="3 5" key="1">
    <citation type="submission" date="2015-02" db="EMBL/GenBank/DDBJ databases">
        <title>Pseudomonas helleri sp. nov. and Pseudomonas weihenstephanensis sp. nov., isolated from raw cows milk.</title>
        <authorList>
            <person name="von Neubeck M."/>
            <person name="Huptas C."/>
            <person name="Wenning M."/>
            <person name="Scherer S."/>
        </authorList>
    </citation>
    <scope>NUCLEOTIDE SEQUENCE [LARGE SCALE GENOMIC DNA]</scope>
    <source>
        <strain evidence="3 5">DSM 29166</strain>
    </source>
</reference>
<comment type="caution">
    <text evidence="3">The sequence shown here is derived from an EMBL/GenBank/DDBJ whole genome shotgun (WGS) entry which is preliminary data.</text>
</comment>
<dbReference type="InterPro" id="IPR040866">
    <property type="entry name" value="T3SS_ExsE"/>
</dbReference>
<accession>A0A0J6IYX1</accession>
<dbReference type="RefSeq" id="WP_048364092.1">
    <property type="nucleotide sequence ID" value="NZ_JAAEBW010000001.1"/>
</dbReference>
<feature type="region of interest" description="Disordered" evidence="1">
    <location>
        <begin position="1"/>
        <end position="34"/>
    </location>
</feature>
<dbReference type="AlphaFoldDB" id="A0A0J6IYX1"/>
<dbReference type="EMBL" id="JYLF01000003">
    <property type="protein sequence ID" value="KMN14278.1"/>
    <property type="molecule type" value="Genomic_DNA"/>
</dbReference>
<dbReference type="Proteomes" id="UP000036325">
    <property type="component" value="Unassembled WGS sequence"/>
</dbReference>
<sequence length="81" mass="8720">MKIESAGVSPLSVSEAPTEAGTFHGRTLNAGANPSAAPVTLAELLDWLGTELPTSPKSEQHLQRLLDGDITPLYERRVRRP</sequence>
<dbReference type="OrthoDB" id="6983534at2"/>
<evidence type="ECO:0000259" key="2">
    <source>
        <dbReference type="Pfam" id="PF18286"/>
    </source>
</evidence>
<reference evidence="4 6" key="2">
    <citation type="submission" date="2020-01" db="EMBL/GenBank/DDBJ databases">
        <title>Comparative genomics of meat spoilage bacteria.</title>
        <authorList>
            <person name="Hilgarth M."/>
            <person name="Vogel R.F."/>
        </authorList>
    </citation>
    <scope>NUCLEOTIDE SEQUENCE [LARGE SCALE GENOMIC DNA]</scope>
    <source>
        <strain evidence="4 6">TMW2.2077</strain>
    </source>
</reference>